<proteinExistence type="predicted"/>
<evidence type="ECO:0000256" key="1">
    <source>
        <dbReference type="SAM" id="Phobius"/>
    </source>
</evidence>
<name>A0A3G5AFR9_9VIRU</name>
<dbReference type="EMBL" id="MK072492">
    <property type="protein sequence ID" value="AYV86056.1"/>
    <property type="molecule type" value="Genomic_DNA"/>
</dbReference>
<sequence length="247" mass="25983">MAANVTGTLPAGQIPCFLPDGSIPQTVSQCLSVTNSSFNTTTSTCICCSTQGNFFNDPTNPTAPCTACTDHECGDPKFCFGNLINPNATCDEDPVAHTWTPVCRANAACGGECQGTCNTFQEWFGFSQCTQNTDTSLWSCRVSFSQWKSWVTYIIIIILAIIFIIFVIVATRRMAITEITGVAIGTTPVGTVAVPLGGVTTGVPVQSAVTVTNMSPTGTSEIVTSTPVVSTTPVVTRTIQPSSVTIV</sequence>
<evidence type="ECO:0000313" key="2">
    <source>
        <dbReference type="EMBL" id="AYV86056.1"/>
    </source>
</evidence>
<reference evidence="2" key="1">
    <citation type="submission" date="2018-10" db="EMBL/GenBank/DDBJ databases">
        <title>Hidden diversity of soil giant viruses.</title>
        <authorList>
            <person name="Schulz F."/>
            <person name="Alteio L."/>
            <person name="Goudeau D."/>
            <person name="Ryan E.M."/>
            <person name="Malmstrom R.R."/>
            <person name="Blanchard J."/>
            <person name="Woyke T."/>
        </authorList>
    </citation>
    <scope>NUCLEOTIDE SEQUENCE</scope>
    <source>
        <strain evidence="2">SOV1</strain>
    </source>
</reference>
<keyword evidence="1" id="KW-0472">Membrane</keyword>
<keyword evidence="1" id="KW-1133">Transmembrane helix</keyword>
<feature type="transmembrane region" description="Helical" evidence="1">
    <location>
        <begin position="150"/>
        <end position="170"/>
    </location>
</feature>
<protein>
    <submittedName>
        <fullName evidence="2">Uncharacterized protein</fullName>
    </submittedName>
</protein>
<gene>
    <name evidence="2" type="ORF">Solivirus4_17</name>
</gene>
<accession>A0A3G5AFR9</accession>
<keyword evidence="1" id="KW-0812">Transmembrane</keyword>
<organism evidence="2">
    <name type="scientific">Solivirus sp</name>
    <dbReference type="NCBI Taxonomy" id="2487772"/>
    <lineage>
        <taxon>Viruses</taxon>
        <taxon>Pithoviruses</taxon>
    </lineage>
</organism>